<name>A0ABP1HH17_9EUKA</name>
<dbReference type="PANTHER" id="PTHR46652">
    <property type="entry name" value="LEUCINE-RICH REPEAT AND IQ DOMAIN-CONTAINING PROTEIN 1-RELATED"/>
    <property type="match status" value="1"/>
</dbReference>
<evidence type="ECO:0000256" key="1">
    <source>
        <dbReference type="ARBA" id="ARBA00022614"/>
    </source>
</evidence>
<gene>
    <name evidence="3" type="ORF">HINF_LOCUS12552</name>
</gene>
<comment type="caution">
    <text evidence="3">The sequence shown here is derived from an EMBL/GenBank/DDBJ whole genome shotgun (WGS) entry which is preliminary data.</text>
</comment>
<dbReference type="Proteomes" id="UP001642409">
    <property type="component" value="Unassembled WGS sequence"/>
</dbReference>
<dbReference type="PANTHER" id="PTHR46652:SF3">
    <property type="entry name" value="LEUCINE-RICH REPEAT-CONTAINING PROTEIN 9"/>
    <property type="match status" value="1"/>
</dbReference>
<dbReference type="Gene3D" id="3.80.10.10">
    <property type="entry name" value="Ribonuclease Inhibitor"/>
    <property type="match status" value="2"/>
</dbReference>
<dbReference type="InterPro" id="IPR050836">
    <property type="entry name" value="SDS22/Internalin_LRR"/>
</dbReference>
<keyword evidence="2" id="KW-0677">Repeat</keyword>
<evidence type="ECO:0000313" key="3">
    <source>
        <dbReference type="EMBL" id="CAL5992371.1"/>
    </source>
</evidence>
<reference evidence="3 4" key="1">
    <citation type="submission" date="2024-07" db="EMBL/GenBank/DDBJ databases">
        <authorList>
            <person name="Akdeniz Z."/>
        </authorList>
    </citation>
    <scope>NUCLEOTIDE SEQUENCE [LARGE SCALE GENOMIC DNA]</scope>
</reference>
<keyword evidence="1" id="KW-0433">Leucine-rich repeat</keyword>
<proteinExistence type="predicted"/>
<dbReference type="InterPro" id="IPR001611">
    <property type="entry name" value="Leu-rich_rpt"/>
</dbReference>
<sequence length="527" mass="60704">MDQNPNPELNNEIENPFLQQFLQLVQVQQQNQHLTTKKQPDSPYQIENGVLQIINDLDLQTQHQIQILDIHTLELINCQNDIQITNDKVVQLDLRNSHLSLSGLKLENVHKLKFYSYMQFQEENKNLTAEIARQFKKLKSLHLDARKIDLNHLREMTSLQQLELPNCSLLQINVIGTLINLTELNINGNKGVDISPLQHLTKLIKLQMIRCSLDNLNVLKPLTALTELNICNNRGVSGLQLLTSLKILKIDSCNLKNLDQLRPLTKLFELFINQNEGVDITAIQHLQQLVKLQAGNCGLVNLDPLQHFANLEELNLFYNKGVNISSLKHLIQLKVLEVDYCDINSLEMLRPLCNLVKLSLNFNERVDITPLQHMTYLLKLEINSCCLVNIDVLKHLINLQELSLSSNAIIFIQPLEELKYLTKLNARFNKIIDLNTLEKHQNFKIFEFENQEDPTKDELKSANITRNINCQMSLLTQKLCNIKAQNTAVTNRIFELLDTQQSSNIQFIAHVTFLFKQLDLLENVTCQ</sequence>
<dbReference type="InterPro" id="IPR032675">
    <property type="entry name" value="LRR_dom_sf"/>
</dbReference>
<evidence type="ECO:0000313" key="4">
    <source>
        <dbReference type="Proteomes" id="UP001642409"/>
    </source>
</evidence>
<evidence type="ECO:0000256" key="2">
    <source>
        <dbReference type="ARBA" id="ARBA00022737"/>
    </source>
</evidence>
<keyword evidence="4" id="KW-1185">Reference proteome</keyword>
<protein>
    <submittedName>
        <fullName evidence="3">Uncharacterized protein</fullName>
    </submittedName>
</protein>
<dbReference type="EMBL" id="CAXDID020000028">
    <property type="protein sequence ID" value="CAL5992371.1"/>
    <property type="molecule type" value="Genomic_DNA"/>
</dbReference>
<dbReference type="SUPFAM" id="SSF52058">
    <property type="entry name" value="L domain-like"/>
    <property type="match status" value="2"/>
</dbReference>
<accession>A0ABP1HH17</accession>
<organism evidence="3 4">
    <name type="scientific">Hexamita inflata</name>
    <dbReference type="NCBI Taxonomy" id="28002"/>
    <lineage>
        <taxon>Eukaryota</taxon>
        <taxon>Metamonada</taxon>
        <taxon>Diplomonadida</taxon>
        <taxon>Hexamitidae</taxon>
        <taxon>Hexamitinae</taxon>
        <taxon>Hexamita</taxon>
    </lineage>
</organism>
<dbReference type="PROSITE" id="PS51450">
    <property type="entry name" value="LRR"/>
    <property type="match status" value="3"/>
</dbReference>